<gene>
    <name evidence="1" type="ORF">E3E12_02405</name>
</gene>
<sequence>MAISHAIQQGRVVCVYGQDGRKTGEFFLGNHEQDGLMSFDEQAVSVRRGAFICTYNALGLPTGYQPA</sequence>
<keyword evidence="2" id="KW-1185">Reference proteome</keyword>
<dbReference type="Proteomes" id="UP000318709">
    <property type="component" value="Chromosome"/>
</dbReference>
<protein>
    <submittedName>
        <fullName evidence="1">Uncharacterized protein</fullName>
    </submittedName>
</protein>
<accession>A0A4Y6U7F6</accession>
<reference evidence="1 2" key="1">
    <citation type="submission" date="2019-03" db="EMBL/GenBank/DDBJ databases">
        <title>The complete genome sequence of Swingsia_sp. F3b2 LMG30590(T).</title>
        <authorList>
            <person name="Chua K.-O."/>
            <person name="Chan K.-G."/>
            <person name="See-Too W.-S."/>
        </authorList>
    </citation>
    <scope>NUCLEOTIDE SEQUENCE [LARGE SCALE GENOMIC DNA]</scope>
    <source>
        <strain evidence="1 2">F3b2</strain>
    </source>
</reference>
<evidence type="ECO:0000313" key="2">
    <source>
        <dbReference type="Proteomes" id="UP000318709"/>
    </source>
</evidence>
<dbReference type="OrthoDB" id="9156269at2"/>
<name>A0A4Y6U7F6_9PROT</name>
<dbReference type="AlphaFoldDB" id="A0A4Y6U7F6"/>
<proteinExistence type="predicted"/>
<organism evidence="1 2">
    <name type="scientific">Formicincola oecophyllae</name>
    <dbReference type="NCBI Taxonomy" id="2558361"/>
    <lineage>
        <taxon>Bacteria</taxon>
        <taxon>Pseudomonadati</taxon>
        <taxon>Pseudomonadota</taxon>
        <taxon>Alphaproteobacteria</taxon>
        <taxon>Acetobacterales</taxon>
        <taxon>Acetobacteraceae</taxon>
        <taxon>Formicincola</taxon>
    </lineage>
</organism>
<dbReference type="KEGG" id="swf:E3E12_02405"/>
<dbReference type="EMBL" id="CP038231">
    <property type="protein sequence ID" value="QDH13242.1"/>
    <property type="molecule type" value="Genomic_DNA"/>
</dbReference>
<evidence type="ECO:0000313" key="1">
    <source>
        <dbReference type="EMBL" id="QDH13242.1"/>
    </source>
</evidence>
<dbReference type="RefSeq" id="WP_141442904.1">
    <property type="nucleotide sequence ID" value="NZ_CP038231.1"/>
</dbReference>